<dbReference type="GO" id="GO:0006508">
    <property type="term" value="P:proteolysis"/>
    <property type="evidence" value="ECO:0007669"/>
    <property type="project" value="InterPro"/>
</dbReference>
<evidence type="ECO:0000313" key="1">
    <source>
        <dbReference type="EMBL" id="SJZ56630.1"/>
    </source>
</evidence>
<dbReference type="OrthoDB" id="2235251at2"/>
<proteinExistence type="predicted"/>
<dbReference type="Pfam" id="PF01640">
    <property type="entry name" value="Peptidase_C10"/>
    <property type="match status" value="1"/>
</dbReference>
<dbReference type="PROSITE" id="PS51257">
    <property type="entry name" value="PROKAR_LIPOPROTEIN"/>
    <property type="match status" value="1"/>
</dbReference>
<evidence type="ECO:0000313" key="2">
    <source>
        <dbReference type="Proteomes" id="UP000190121"/>
    </source>
</evidence>
<dbReference type="STRING" id="29524.SAMN02745171_00474"/>
<dbReference type="SUPFAM" id="SSF54001">
    <property type="entry name" value="Cysteine proteinases"/>
    <property type="match status" value="1"/>
</dbReference>
<dbReference type="Proteomes" id="UP000190121">
    <property type="component" value="Unassembled WGS sequence"/>
</dbReference>
<dbReference type="InterPro" id="IPR044934">
    <property type="entry name" value="Streptopain_sf"/>
</dbReference>
<dbReference type="RefSeq" id="WP_159442670.1">
    <property type="nucleotide sequence ID" value="NZ_FUXE01000004.1"/>
</dbReference>
<sequence length="445" mass="51812">MLKKHLLFIGLFLLGIACSHKEEPQLRETMVTTAEIIAIETFQTLTNGLRSSDNTTLESIDSLSNVDPTTPLYLANFSEGGYLLFGKNNQTANVIGFSEGGALHFGDSIEASFLGEIFAQSQMHLSNWNAHLDLIGDDGPKYDPNRYPKEFYRREVQPVITPYEPSCYRYFRQDEPFNRYLLHRGKKGVHIPAGCGPIAIATIFSHYKKQGIAKQQIDWDLLLTKYNTPNESVYLLHKEDEKYRKDYPDELSKETPEERSKRHDLIDKLAKMIADISNNAYLIRDTEYTLTTKRLLKAYLKNTGFKTEEEDYNHRELIGYLQKEKRPVILFGWSKDSKTGKASNKKEKAAHYWVVDGYKARPTNEYKKICKSPTEIVDWFFNRTYYDYFVHCVWGWGKKRWEGYFNYEVFNPCKNLSEYDTSLRSSKKQDGDFYNVDIIKVEPKH</sequence>
<dbReference type="AlphaFoldDB" id="A0A1T4LPI1"/>
<dbReference type="InterPro" id="IPR000200">
    <property type="entry name" value="Peptidase_C10"/>
</dbReference>
<accession>A0A1T4LPI1</accession>
<name>A0A1T4LPI1_9PORP</name>
<dbReference type="EMBL" id="FUXE01000004">
    <property type="protein sequence ID" value="SJZ56630.1"/>
    <property type="molecule type" value="Genomic_DNA"/>
</dbReference>
<keyword evidence="2" id="KW-1185">Reference proteome</keyword>
<gene>
    <name evidence="1" type="ORF">SAMN02745171_00474</name>
</gene>
<reference evidence="2" key="1">
    <citation type="submission" date="2017-02" db="EMBL/GenBank/DDBJ databases">
        <authorList>
            <person name="Varghese N."/>
            <person name="Submissions S."/>
        </authorList>
    </citation>
    <scope>NUCLEOTIDE SEQUENCE [LARGE SCALE GENOMIC DNA]</scope>
    <source>
        <strain evidence="2">ATCC 51356</strain>
    </source>
</reference>
<dbReference type="GO" id="GO:0008234">
    <property type="term" value="F:cysteine-type peptidase activity"/>
    <property type="evidence" value="ECO:0007669"/>
    <property type="project" value="InterPro"/>
</dbReference>
<dbReference type="InterPro" id="IPR038765">
    <property type="entry name" value="Papain-like_cys_pep_sf"/>
</dbReference>
<dbReference type="Gene3D" id="3.90.70.50">
    <property type="entry name" value="Peptidase C10, streptopain"/>
    <property type="match status" value="1"/>
</dbReference>
<protein>
    <submittedName>
        <fullName evidence="1">Peptidase C10 family protein</fullName>
    </submittedName>
</protein>
<organism evidence="1 2">
    <name type="scientific">Porphyromonas circumdentaria</name>
    <dbReference type="NCBI Taxonomy" id="29524"/>
    <lineage>
        <taxon>Bacteria</taxon>
        <taxon>Pseudomonadati</taxon>
        <taxon>Bacteroidota</taxon>
        <taxon>Bacteroidia</taxon>
        <taxon>Bacteroidales</taxon>
        <taxon>Porphyromonadaceae</taxon>
        <taxon>Porphyromonas</taxon>
    </lineage>
</organism>